<protein>
    <recommendedName>
        <fullName evidence="4">RDD family protein</fullName>
    </recommendedName>
</protein>
<dbReference type="RefSeq" id="WP_309531659.1">
    <property type="nucleotide sequence ID" value="NZ_CP133721.1"/>
</dbReference>
<feature type="transmembrane region" description="Helical" evidence="1">
    <location>
        <begin position="117"/>
        <end position="139"/>
    </location>
</feature>
<name>A0ABY9R7R0_9FLAO</name>
<dbReference type="EMBL" id="CP133721">
    <property type="protein sequence ID" value="WMW77282.1"/>
    <property type="molecule type" value="Genomic_DNA"/>
</dbReference>
<sequence length="201" mass="23434">MDELELLKKDWKKNDGQFKQVSEQEIYSMLHKSSSSSVKWILIVSILEFIILNGLSVITNDELSNKFAQLHPYLSIFEKVNYAIIIGFIFIFYKNYKSISVLNSSKTLLKQILKTRKIVNIYIIWNILIGSYFGVISAIDGFKEMGKNSSIPQIDTSKLVVIIAITMLLVIPFLWFFYRLLYGKLLNRLKKNLNDLKKMEY</sequence>
<keyword evidence="1" id="KW-1133">Transmembrane helix</keyword>
<feature type="transmembrane region" description="Helical" evidence="1">
    <location>
        <begin position="40"/>
        <end position="59"/>
    </location>
</feature>
<feature type="transmembrane region" description="Helical" evidence="1">
    <location>
        <begin position="159"/>
        <end position="181"/>
    </location>
</feature>
<accession>A0ABY9R7R0</accession>
<proteinExistence type="predicted"/>
<evidence type="ECO:0000313" key="2">
    <source>
        <dbReference type="EMBL" id="WMW77282.1"/>
    </source>
</evidence>
<dbReference type="Proteomes" id="UP001180481">
    <property type="component" value="Chromosome"/>
</dbReference>
<gene>
    <name evidence="2" type="ORF">RF683_07230</name>
</gene>
<organism evidence="2 3">
    <name type="scientific">Flavobacterium nakdongensis</name>
    <dbReference type="NCBI Taxonomy" id="3073563"/>
    <lineage>
        <taxon>Bacteria</taxon>
        <taxon>Pseudomonadati</taxon>
        <taxon>Bacteroidota</taxon>
        <taxon>Flavobacteriia</taxon>
        <taxon>Flavobacteriales</taxon>
        <taxon>Flavobacteriaceae</taxon>
        <taxon>Flavobacterium</taxon>
    </lineage>
</organism>
<reference evidence="2" key="1">
    <citation type="submission" date="2023-09" db="EMBL/GenBank/DDBJ databases">
        <title>Flavobacterium sp. 20NA77.7 isolated from freshwater.</title>
        <authorList>
            <person name="Le V."/>
            <person name="Ko S.-R."/>
            <person name="Ahn C.-Y."/>
            <person name="Oh H.-M."/>
        </authorList>
    </citation>
    <scope>NUCLEOTIDE SEQUENCE</scope>
    <source>
        <strain evidence="2">20NA77.7</strain>
    </source>
</reference>
<evidence type="ECO:0000256" key="1">
    <source>
        <dbReference type="SAM" id="Phobius"/>
    </source>
</evidence>
<evidence type="ECO:0008006" key="4">
    <source>
        <dbReference type="Google" id="ProtNLM"/>
    </source>
</evidence>
<keyword evidence="3" id="KW-1185">Reference proteome</keyword>
<evidence type="ECO:0000313" key="3">
    <source>
        <dbReference type="Proteomes" id="UP001180481"/>
    </source>
</evidence>
<feature type="transmembrane region" description="Helical" evidence="1">
    <location>
        <begin position="79"/>
        <end position="96"/>
    </location>
</feature>
<keyword evidence="1" id="KW-0472">Membrane</keyword>
<keyword evidence="1" id="KW-0812">Transmembrane</keyword>